<dbReference type="Pfam" id="PF14372">
    <property type="entry name" value="hAT-like_RNase-H"/>
    <property type="match status" value="1"/>
</dbReference>
<dbReference type="EMBL" id="SZYD01000018">
    <property type="protein sequence ID" value="KAD2805579.1"/>
    <property type="molecule type" value="Genomic_DNA"/>
</dbReference>
<dbReference type="Pfam" id="PF02892">
    <property type="entry name" value="zf-BED"/>
    <property type="match status" value="1"/>
</dbReference>
<dbReference type="Proteomes" id="UP000326396">
    <property type="component" value="Linkage Group LG8"/>
</dbReference>
<name>A0A5N6LVF0_9ASTR</name>
<evidence type="ECO:0000313" key="7">
    <source>
        <dbReference type="EMBL" id="KAD2805579.1"/>
    </source>
</evidence>
<dbReference type="GO" id="GO:0008270">
    <property type="term" value="F:zinc ion binding"/>
    <property type="evidence" value="ECO:0007669"/>
    <property type="project" value="UniProtKB-KW"/>
</dbReference>
<comment type="caution">
    <text evidence="7">The sequence shown here is derived from an EMBL/GenBank/DDBJ whole genome shotgun (WGS) entry which is preliminary data.</text>
</comment>
<dbReference type="InterPro" id="IPR036236">
    <property type="entry name" value="Znf_C2H2_sf"/>
</dbReference>
<evidence type="ECO:0000256" key="2">
    <source>
        <dbReference type="ARBA" id="ARBA00022771"/>
    </source>
</evidence>
<protein>
    <recommendedName>
        <fullName evidence="6">BED-type domain-containing protein</fullName>
    </recommendedName>
</protein>
<evidence type="ECO:0000313" key="8">
    <source>
        <dbReference type="Proteomes" id="UP000326396"/>
    </source>
</evidence>
<organism evidence="7 8">
    <name type="scientific">Mikania micrantha</name>
    <name type="common">bitter vine</name>
    <dbReference type="NCBI Taxonomy" id="192012"/>
    <lineage>
        <taxon>Eukaryota</taxon>
        <taxon>Viridiplantae</taxon>
        <taxon>Streptophyta</taxon>
        <taxon>Embryophyta</taxon>
        <taxon>Tracheophyta</taxon>
        <taxon>Spermatophyta</taxon>
        <taxon>Magnoliopsida</taxon>
        <taxon>eudicotyledons</taxon>
        <taxon>Gunneridae</taxon>
        <taxon>Pentapetalae</taxon>
        <taxon>asterids</taxon>
        <taxon>campanulids</taxon>
        <taxon>Asterales</taxon>
        <taxon>Asteraceae</taxon>
        <taxon>Asteroideae</taxon>
        <taxon>Heliantheae alliance</taxon>
        <taxon>Eupatorieae</taxon>
        <taxon>Mikania</taxon>
    </lineage>
</organism>
<dbReference type="AlphaFoldDB" id="A0A5N6LVF0"/>
<dbReference type="SMART" id="SM00614">
    <property type="entry name" value="ZnF_BED"/>
    <property type="match status" value="1"/>
</dbReference>
<dbReference type="InterPro" id="IPR012337">
    <property type="entry name" value="RNaseH-like_sf"/>
</dbReference>
<keyword evidence="2 4" id="KW-0863">Zinc-finger</keyword>
<keyword evidence="1" id="KW-0479">Metal-binding</keyword>
<accession>A0A5N6LVF0</accession>
<dbReference type="PROSITE" id="PS50808">
    <property type="entry name" value="ZF_BED"/>
    <property type="match status" value="1"/>
</dbReference>
<dbReference type="PANTHER" id="PTHR23272">
    <property type="entry name" value="BED FINGER-RELATED"/>
    <property type="match status" value="1"/>
</dbReference>
<evidence type="ECO:0000259" key="6">
    <source>
        <dbReference type="PROSITE" id="PS50808"/>
    </source>
</evidence>
<feature type="compositionally biased region" description="Polar residues" evidence="5">
    <location>
        <begin position="24"/>
        <end position="42"/>
    </location>
</feature>
<dbReference type="SUPFAM" id="SSF53098">
    <property type="entry name" value="Ribonuclease H-like"/>
    <property type="match status" value="1"/>
</dbReference>
<gene>
    <name evidence="7" type="ORF">E3N88_38956</name>
</gene>
<dbReference type="InterPro" id="IPR025525">
    <property type="entry name" value="hAT-like_transposase_RNase-H"/>
</dbReference>
<evidence type="ECO:0000256" key="1">
    <source>
        <dbReference type="ARBA" id="ARBA00022723"/>
    </source>
</evidence>
<feature type="region of interest" description="Disordered" evidence="5">
    <location>
        <begin position="21"/>
        <end position="42"/>
    </location>
</feature>
<dbReference type="GO" id="GO:0003677">
    <property type="term" value="F:DNA binding"/>
    <property type="evidence" value="ECO:0007669"/>
    <property type="project" value="InterPro"/>
</dbReference>
<dbReference type="SUPFAM" id="SSF57667">
    <property type="entry name" value="beta-beta-alpha zinc fingers"/>
    <property type="match status" value="1"/>
</dbReference>
<feature type="domain" description="BED-type" evidence="6">
    <location>
        <begin position="82"/>
        <end position="133"/>
    </location>
</feature>
<sequence>MSDDSCSDSFLSNEDQYLDIRSPFESSEFQSSADTPTMENNPNVVIIDGEANEAARDTTAGVEQANAANCEEQDPFTKKKRKKTSVTWEHFREITLDNGTQMHECIHCGEKVKKFKDGTTTPMRRHINQFCPKLQHVKKGQLKLNVFPGNSESSSMVQNWKFDNTRMREVISHMVMVHELPFNLVEYELFNVVMKEAKPAFTKISCATVKQDSLEFKEVFASYADRETTYKTLPSDDDWKKVEDVCSFLYFSTRQQRSEYPTSNLFLSELYGIKETLDSVTLNEDDCMKDMVEVMKIKFDKYWGSCNLLISVGTVLDPRYKMKLIDFSFKLIYSNDRALEEIQFVHDSLDELFKEYVESHKESNIDSSKSATVESGLSGSGSGSGSGASFMASRFGKDIKTGSAKYHQHIRSVDCVERTKMVDMLICGADWYRHYYGVHKKENKENDDVVYIELP</sequence>
<evidence type="ECO:0000256" key="4">
    <source>
        <dbReference type="PROSITE-ProRule" id="PRU00027"/>
    </source>
</evidence>
<reference evidence="7 8" key="1">
    <citation type="submission" date="2019-05" db="EMBL/GenBank/DDBJ databases">
        <title>Mikania micrantha, genome provides insights into the molecular mechanism of rapid growth.</title>
        <authorList>
            <person name="Liu B."/>
        </authorList>
    </citation>
    <scope>NUCLEOTIDE SEQUENCE [LARGE SCALE GENOMIC DNA]</scope>
    <source>
        <strain evidence="7">NLD-2019</strain>
        <tissue evidence="7">Leaf</tissue>
    </source>
</reference>
<keyword evidence="8" id="KW-1185">Reference proteome</keyword>
<dbReference type="InterPro" id="IPR003656">
    <property type="entry name" value="Znf_BED"/>
</dbReference>
<dbReference type="OrthoDB" id="1305095at2759"/>
<keyword evidence="3" id="KW-0862">Zinc</keyword>
<dbReference type="PANTHER" id="PTHR23272:SF182">
    <property type="entry name" value="OS09G0381850 PROTEIN"/>
    <property type="match status" value="1"/>
</dbReference>
<proteinExistence type="predicted"/>
<evidence type="ECO:0000256" key="5">
    <source>
        <dbReference type="SAM" id="MobiDB-lite"/>
    </source>
</evidence>
<evidence type="ECO:0000256" key="3">
    <source>
        <dbReference type="ARBA" id="ARBA00022833"/>
    </source>
</evidence>